<evidence type="ECO:0000256" key="7">
    <source>
        <dbReference type="ARBA" id="ARBA00022723"/>
    </source>
</evidence>
<dbReference type="EC" id="3.1.1.116" evidence="15"/>
<keyword evidence="11" id="KW-1133">Transmembrane helix</keyword>
<keyword evidence="4" id="KW-1003">Cell membrane</keyword>
<evidence type="ECO:0000259" key="16">
    <source>
        <dbReference type="Pfam" id="PF01764"/>
    </source>
</evidence>
<comment type="similarity">
    <text evidence="3">Belongs to the AB hydrolase superfamily. Lipase family.</text>
</comment>
<dbReference type="Proteomes" id="UP001266305">
    <property type="component" value="Unassembled WGS sequence"/>
</dbReference>
<keyword evidence="7" id="KW-0479">Metal-binding</keyword>
<keyword evidence="6" id="KW-0812">Transmembrane</keyword>
<gene>
    <name evidence="17" type="ORF">P7K49_004005</name>
</gene>
<evidence type="ECO:0000313" key="17">
    <source>
        <dbReference type="EMBL" id="KAK2117119.1"/>
    </source>
</evidence>
<feature type="domain" description="Fungal lipase-type" evidence="16">
    <location>
        <begin position="15"/>
        <end position="97"/>
    </location>
</feature>
<accession>A0ABQ9W675</accession>
<evidence type="ECO:0000256" key="9">
    <source>
        <dbReference type="ARBA" id="ARBA00022837"/>
    </source>
</evidence>
<keyword evidence="13" id="KW-0472">Membrane</keyword>
<dbReference type="Gene3D" id="3.40.50.1820">
    <property type="entry name" value="alpha/beta hydrolase"/>
    <property type="match status" value="1"/>
</dbReference>
<comment type="cofactor">
    <cofactor evidence="1">
        <name>Ca(2+)</name>
        <dbReference type="ChEBI" id="CHEBI:29108"/>
    </cofactor>
</comment>
<keyword evidence="5" id="KW-0597">Phosphoprotein</keyword>
<keyword evidence="10" id="KW-0442">Lipid degradation</keyword>
<dbReference type="SUPFAM" id="SSF53474">
    <property type="entry name" value="alpha/beta-Hydrolases"/>
    <property type="match status" value="1"/>
</dbReference>
<evidence type="ECO:0000313" key="18">
    <source>
        <dbReference type="Proteomes" id="UP001266305"/>
    </source>
</evidence>
<evidence type="ECO:0000256" key="14">
    <source>
        <dbReference type="ARBA" id="ARBA00024531"/>
    </source>
</evidence>
<keyword evidence="12" id="KW-0443">Lipid metabolism</keyword>
<evidence type="ECO:0000256" key="15">
    <source>
        <dbReference type="ARBA" id="ARBA00026104"/>
    </source>
</evidence>
<evidence type="ECO:0000256" key="11">
    <source>
        <dbReference type="ARBA" id="ARBA00022989"/>
    </source>
</evidence>
<dbReference type="InterPro" id="IPR052214">
    <property type="entry name" value="DAG_Lipase-Related"/>
</dbReference>
<dbReference type="InterPro" id="IPR029058">
    <property type="entry name" value="AB_hydrolase_fold"/>
</dbReference>
<evidence type="ECO:0000256" key="1">
    <source>
        <dbReference type="ARBA" id="ARBA00001913"/>
    </source>
</evidence>
<evidence type="ECO:0000256" key="8">
    <source>
        <dbReference type="ARBA" id="ARBA00022801"/>
    </source>
</evidence>
<comment type="caution">
    <text evidence="17">The sequence shown here is derived from an EMBL/GenBank/DDBJ whole genome shotgun (WGS) entry which is preliminary data.</text>
</comment>
<dbReference type="Pfam" id="PF01764">
    <property type="entry name" value="Lipase_3"/>
    <property type="match status" value="1"/>
</dbReference>
<keyword evidence="8" id="KW-0378">Hydrolase</keyword>
<sequence length="117" mass="13015">MTRYVYRRLIHDGILSQAFSIAPEYRLVIVGHSLGGGAAALLATMLRAAYPQVRCYAFAPPRGLWSGSGHKALHEYSRSFIVSLVLGKDVIPRLSVTNLEDLKRRILRVIAHCSKPK</sequence>
<reference evidence="17 18" key="1">
    <citation type="submission" date="2023-05" db="EMBL/GenBank/DDBJ databases">
        <title>B98-5 Cell Line De Novo Hybrid Assembly: An Optical Mapping Approach.</title>
        <authorList>
            <person name="Kananen K."/>
            <person name="Auerbach J.A."/>
            <person name="Kautto E."/>
            <person name="Blachly J.S."/>
        </authorList>
    </citation>
    <scope>NUCLEOTIDE SEQUENCE [LARGE SCALE GENOMIC DNA]</scope>
    <source>
        <strain evidence="17">B95-8</strain>
        <tissue evidence="17">Cell line</tissue>
    </source>
</reference>
<name>A0ABQ9W675_SAGOE</name>
<protein>
    <recommendedName>
        <fullName evidence="15">sn-1-specific diacylglycerol lipase</fullName>
        <ecNumber evidence="15">3.1.1.116</ecNumber>
    </recommendedName>
</protein>
<evidence type="ECO:0000256" key="5">
    <source>
        <dbReference type="ARBA" id="ARBA00022553"/>
    </source>
</evidence>
<dbReference type="PANTHER" id="PTHR45792:SF2">
    <property type="entry name" value="DIACYLGLYCEROL LIPASE-BETA"/>
    <property type="match status" value="1"/>
</dbReference>
<dbReference type="InterPro" id="IPR002921">
    <property type="entry name" value="Fungal_lipase-type"/>
</dbReference>
<evidence type="ECO:0000256" key="3">
    <source>
        <dbReference type="ARBA" id="ARBA00010701"/>
    </source>
</evidence>
<dbReference type="EMBL" id="JASSZA010000002">
    <property type="protein sequence ID" value="KAK2117119.1"/>
    <property type="molecule type" value="Genomic_DNA"/>
</dbReference>
<keyword evidence="9" id="KW-0106">Calcium</keyword>
<feature type="non-terminal residue" evidence="17">
    <location>
        <position position="117"/>
    </location>
</feature>
<organism evidence="17 18">
    <name type="scientific">Saguinus oedipus</name>
    <name type="common">Cotton-top tamarin</name>
    <name type="synonym">Oedipomidas oedipus</name>
    <dbReference type="NCBI Taxonomy" id="9490"/>
    <lineage>
        <taxon>Eukaryota</taxon>
        <taxon>Metazoa</taxon>
        <taxon>Chordata</taxon>
        <taxon>Craniata</taxon>
        <taxon>Vertebrata</taxon>
        <taxon>Euteleostomi</taxon>
        <taxon>Mammalia</taxon>
        <taxon>Eutheria</taxon>
        <taxon>Euarchontoglires</taxon>
        <taxon>Primates</taxon>
        <taxon>Haplorrhini</taxon>
        <taxon>Platyrrhini</taxon>
        <taxon>Cebidae</taxon>
        <taxon>Callitrichinae</taxon>
        <taxon>Saguinus</taxon>
    </lineage>
</organism>
<keyword evidence="18" id="KW-1185">Reference proteome</keyword>
<evidence type="ECO:0000256" key="6">
    <source>
        <dbReference type="ARBA" id="ARBA00022692"/>
    </source>
</evidence>
<evidence type="ECO:0000256" key="2">
    <source>
        <dbReference type="ARBA" id="ARBA00004651"/>
    </source>
</evidence>
<evidence type="ECO:0000256" key="10">
    <source>
        <dbReference type="ARBA" id="ARBA00022963"/>
    </source>
</evidence>
<comment type="subcellular location">
    <subcellularLocation>
        <location evidence="2">Cell membrane</location>
        <topology evidence="2">Multi-pass membrane protein</topology>
    </subcellularLocation>
</comment>
<comment type="catalytic activity">
    <reaction evidence="14">
        <text>a 1,2-diacyl-sn-glycerol + H2O = a 2-acylglycerol + a fatty acid + H(+)</text>
        <dbReference type="Rhea" id="RHEA:33275"/>
        <dbReference type="ChEBI" id="CHEBI:15377"/>
        <dbReference type="ChEBI" id="CHEBI:15378"/>
        <dbReference type="ChEBI" id="CHEBI:17389"/>
        <dbReference type="ChEBI" id="CHEBI:17815"/>
        <dbReference type="ChEBI" id="CHEBI:28868"/>
        <dbReference type="EC" id="3.1.1.116"/>
    </reaction>
    <physiologicalReaction direction="left-to-right" evidence="14">
        <dbReference type="Rhea" id="RHEA:33276"/>
    </physiologicalReaction>
</comment>
<dbReference type="PANTHER" id="PTHR45792">
    <property type="entry name" value="DIACYLGLYCEROL LIPASE HOMOLOG-RELATED"/>
    <property type="match status" value="1"/>
</dbReference>
<proteinExistence type="inferred from homology"/>
<evidence type="ECO:0000256" key="13">
    <source>
        <dbReference type="ARBA" id="ARBA00023136"/>
    </source>
</evidence>
<evidence type="ECO:0000256" key="12">
    <source>
        <dbReference type="ARBA" id="ARBA00023098"/>
    </source>
</evidence>
<evidence type="ECO:0000256" key="4">
    <source>
        <dbReference type="ARBA" id="ARBA00022475"/>
    </source>
</evidence>